<reference evidence="4" key="1">
    <citation type="submission" date="2020-05" db="EMBL/GenBank/DDBJ databases">
        <title>WGS assembly of Panicum virgatum.</title>
        <authorList>
            <person name="Lovell J.T."/>
            <person name="Jenkins J."/>
            <person name="Shu S."/>
            <person name="Juenger T.E."/>
            <person name="Schmutz J."/>
        </authorList>
    </citation>
    <scope>NUCLEOTIDE SEQUENCE</scope>
    <source>
        <strain evidence="4">AP13</strain>
    </source>
</reference>
<protein>
    <submittedName>
        <fullName evidence="4">Uncharacterized protein</fullName>
    </submittedName>
</protein>
<dbReference type="AlphaFoldDB" id="A0A8T0XUU2"/>
<dbReference type="InterPro" id="IPR023201">
    <property type="entry name" value="SecY_dom_sf"/>
</dbReference>
<feature type="transmembrane region" description="Helical" evidence="3">
    <location>
        <begin position="228"/>
        <end position="246"/>
    </location>
</feature>
<dbReference type="EMBL" id="CM029037">
    <property type="protein sequence ID" value="KAG2659099.1"/>
    <property type="molecule type" value="Genomic_DNA"/>
</dbReference>
<keyword evidence="3" id="KW-0812">Transmembrane</keyword>
<gene>
    <name evidence="4" type="ORF">PVAP13_1KG297600</name>
</gene>
<dbReference type="PIRSF" id="PIRSF004557">
    <property type="entry name" value="SecY"/>
    <property type="match status" value="1"/>
</dbReference>
<feature type="transmembrane region" description="Helical" evidence="3">
    <location>
        <begin position="301"/>
        <end position="320"/>
    </location>
</feature>
<organism evidence="4 5">
    <name type="scientific">Panicum virgatum</name>
    <name type="common">Blackwell switchgrass</name>
    <dbReference type="NCBI Taxonomy" id="38727"/>
    <lineage>
        <taxon>Eukaryota</taxon>
        <taxon>Viridiplantae</taxon>
        <taxon>Streptophyta</taxon>
        <taxon>Embryophyta</taxon>
        <taxon>Tracheophyta</taxon>
        <taxon>Spermatophyta</taxon>
        <taxon>Magnoliopsida</taxon>
        <taxon>Liliopsida</taxon>
        <taxon>Poales</taxon>
        <taxon>Poaceae</taxon>
        <taxon>PACMAD clade</taxon>
        <taxon>Panicoideae</taxon>
        <taxon>Panicodae</taxon>
        <taxon>Paniceae</taxon>
        <taxon>Panicinae</taxon>
        <taxon>Panicum</taxon>
        <taxon>Panicum sect. Hiantes</taxon>
    </lineage>
</organism>
<keyword evidence="3" id="KW-0472">Membrane</keyword>
<dbReference type="GO" id="GO:0015031">
    <property type="term" value="P:protein transport"/>
    <property type="evidence" value="ECO:0007669"/>
    <property type="project" value="InterPro"/>
</dbReference>
<comment type="subcellular location">
    <subcellularLocation>
        <location evidence="1">Plastid</location>
        <location evidence="1">Chloroplast thylakoid membrane</location>
        <topology evidence="1">Multi-pass membrane protein</topology>
    </subcellularLocation>
</comment>
<dbReference type="InterPro" id="IPR002208">
    <property type="entry name" value="SecY/SEC61-alpha"/>
</dbReference>
<evidence type="ECO:0000256" key="2">
    <source>
        <dbReference type="RuleBase" id="RU004349"/>
    </source>
</evidence>
<feature type="transmembrane region" description="Helical" evidence="3">
    <location>
        <begin position="83"/>
        <end position="105"/>
    </location>
</feature>
<dbReference type="GO" id="GO:0009535">
    <property type="term" value="C:chloroplast thylakoid membrane"/>
    <property type="evidence" value="ECO:0007669"/>
    <property type="project" value="UniProtKB-SubCell"/>
</dbReference>
<comment type="caution">
    <text evidence="4">The sequence shown here is derived from an EMBL/GenBank/DDBJ whole genome shotgun (WGS) entry which is preliminary data.</text>
</comment>
<evidence type="ECO:0000313" key="4">
    <source>
        <dbReference type="EMBL" id="KAG2659099.1"/>
    </source>
</evidence>
<evidence type="ECO:0000313" key="5">
    <source>
        <dbReference type="Proteomes" id="UP000823388"/>
    </source>
</evidence>
<feature type="transmembrane region" description="Helical" evidence="3">
    <location>
        <begin position="60"/>
        <end position="77"/>
    </location>
</feature>
<dbReference type="Gene3D" id="1.10.3370.10">
    <property type="entry name" value="SecY subunit domain"/>
    <property type="match status" value="1"/>
</dbReference>
<feature type="transmembrane region" description="Helical" evidence="3">
    <location>
        <begin position="20"/>
        <end position="40"/>
    </location>
</feature>
<comment type="similarity">
    <text evidence="2">Belongs to the SecY/SEC61-alpha family.</text>
</comment>
<proteinExistence type="inferred from homology"/>
<dbReference type="Proteomes" id="UP000823388">
    <property type="component" value="Chromosome 1K"/>
</dbReference>
<evidence type="ECO:0000256" key="3">
    <source>
        <dbReference type="SAM" id="Phobius"/>
    </source>
</evidence>
<dbReference type="PANTHER" id="PTHR10906">
    <property type="entry name" value="SECY/SEC61-ALPHA FAMILY MEMBER"/>
    <property type="match status" value="1"/>
</dbReference>
<dbReference type="Pfam" id="PF00344">
    <property type="entry name" value="SecY"/>
    <property type="match status" value="1"/>
</dbReference>
<feature type="transmembrane region" description="Helical" evidence="3">
    <location>
        <begin position="186"/>
        <end position="207"/>
    </location>
</feature>
<accession>A0A8T0XUU2</accession>
<name>A0A8T0XUU2_PANVG</name>
<sequence length="410" mass="45302">MGSQSNKAPLRLIHTGSIRFFSSNGLLALGIGPILLSELLMQILVSSTNLDVGALLEQKLMMILFTVMGALARLLGLCSLGKVSIGNAVIVLLQILFSGIVVIYLDDILKKGYGLLSSVSLFTATTICGNILWKAFSPLIFIYPEQGTEFEGAVPAWVHLLITRTDKFSAMREAFYRQNLPNVTNLLATCLFVLIAISFQGLSTIVLPVRTHGVPRFQVNYLIKISNILYGPIILHRLLVSFLYSISKLLCMKYGGNKLLNLLGTWSRPDHFQQSFLVGGVLYYITTPPTLTDLHRAPFHAFIYVVYVLGTCTYLSVFWLRVCASSKRFIDGFIVNEEQRMLAQPDSISWNEFYSHVLKAARFGGFCLGALIILGDFMGVFGSGTEIMIAVTALYPYFDGRAGEVGPFGF</sequence>
<keyword evidence="5" id="KW-1185">Reference proteome</keyword>
<keyword evidence="3" id="KW-1133">Transmembrane helix</keyword>
<dbReference type="SUPFAM" id="SSF103491">
    <property type="entry name" value="Preprotein translocase SecY subunit"/>
    <property type="match status" value="1"/>
</dbReference>
<feature type="transmembrane region" description="Helical" evidence="3">
    <location>
        <begin position="112"/>
        <end position="133"/>
    </location>
</feature>
<evidence type="ECO:0000256" key="1">
    <source>
        <dbReference type="ARBA" id="ARBA00004454"/>
    </source>
</evidence>